<gene>
    <name evidence="2" type="ORF">S01H4_39918</name>
</gene>
<sequence>PHWLSGWGFLGAALMLGSFLAQLFGFEPPDFLFFPIAVQEMVFAVWLIAQGFDQPALASLSAQQN</sequence>
<name>X1C6X5_9ZZZZ</name>
<proteinExistence type="predicted"/>
<evidence type="ECO:0000313" key="2">
    <source>
        <dbReference type="EMBL" id="GAH03132.1"/>
    </source>
</evidence>
<reference evidence="2" key="1">
    <citation type="journal article" date="2014" name="Front. Microbiol.">
        <title>High frequency of phylogenetically diverse reductive dehalogenase-homologous genes in deep subseafloor sedimentary metagenomes.</title>
        <authorList>
            <person name="Kawai M."/>
            <person name="Futagami T."/>
            <person name="Toyoda A."/>
            <person name="Takaki Y."/>
            <person name="Nishi S."/>
            <person name="Hori S."/>
            <person name="Arai W."/>
            <person name="Tsubouchi T."/>
            <person name="Morono Y."/>
            <person name="Uchiyama I."/>
            <person name="Ito T."/>
            <person name="Fujiyama A."/>
            <person name="Inagaki F."/>
            <person name="Takami H."/>
        </authorList>
    </citation>
    <scope>NUCLEOTIDE SEQUENCE</scope>
    <source>
        <strain evidence="2">Expedition CK06-06</strain>
    </source>
</reference>
<evidence type="ECO:0008006" key="3">
    <source>
        <dbReference type="Google" id="ProtNLM"/>
    </source>
</evidence>
<accession>X1C6X5</accession>
<feature type="transmembrane region" description="Helical" evidence="1">
    <location>
        <begin position="31"/>
        <end position="49"/>
    </location>
</feature>
<feature type="transmembrane region" description="Helical" evidence="1">
    <location>
        <begin position="6"/>
        <end position="24"/>
    </location>
</feature>
<protein>
    <recommendedName>
        <fullName evidence="3">DUF4386 domain-containing protein</fullName>
    </recommendedName>
</protein>
<keyword evidence="1" id="KW-0812">Transmembrane</keyword>
<comment type="caution">
    <text evidence="2">The sequence shown here is derived from an EMBL/GenBank/DDBJ whole genome shotgun (WGS) entry which is preliminary data.</text>
</comment>
<keyword evidence="1" id="KW-0472">Membrane</keyword>
<organism evidence="2">
    <name type="scientific">marine sediment metagenome</name>
    <dbReference type="NCBI Taxonomy" id="412755"/>
    <lineage>
        <taxon>unclassified sequences</taxon>
        <taxon>metagenomes</taxon>
        <taxon>ecological metagenomes</taxon>
    </lineage>
</organism>
<evidence type="ECO:0000256" key="1">
    <source>
        <dbReference type="SAM" id="Phobius"/>
    </source>
</evidence>
<keyword evidence="1" id="KW-1133">Transmembrane helix</keyword>
<dbReference type="AlphaFoldDB" id="X1C6X5"/>
<feature type="non-terminal residue" evidence="2">
    <location>
        <position position="1"/>
    </location>
</feature>
<dbReference type="EMBL" id="BART01021685">
    <property type="protein sequence ID" value="GAH03132.1"/>
    <property type="molecule type" value="Genomic_DNA"/>
</dbReference>